<sequence length="335" mass="36829">MNESSKPICASDVVITADLDRRPSRAPDYQAENDTLRILAAALASRPDEVLQCLVERTMALTGAESVGVSLLEPGGQNGMFRWVAATGAWAPYRNGTMPREASPCGEVISRNALVLIKEPERAFPALRQASPPVHEGLLAPFHVDGEPIGTVWVIKHRADGCFDREDARLLQSLTSFATAAYQMSAALKGEQAGRFASEENYRTLFDSIDEGFAEIDLITDEQGRVVDWRCLKLNPALTRLTGMADVTGQRISEILPDLEPIWAERYTQLLRTGEPIRFGICRVDRLVARRLCRARRRSRQPPGGSRLQQHHRAQASRGSPAGERGAAGDPAEPH</sequence>
<dbReference type="Gene3D" id="3.30.450.20">
    <property type="entry name" value="PAS domain"/>
    <property type="match status" value="1"/>
</dbReference>
<dbReference type="InterPro" id="IPR035965">
    <property type="entry name" value="PAS-like_dom_sf"/>
</dbReference>
<evidence type="ECO:0000313" key="3">
    <source>
        <dbReference type="EMBL" id="RST30057.1"/>
    </source>
</evidence>
<accession>A0A3R9X6K3</accession>
<dbReference type="SUPFAM" id="SSF55781">
    <property type="entry name" value="GAF domain-like"/>
    <property type="match status" value="1"/>
</dbReference>
<dbReference type="SMART" id="SM00065">
    <property type="entry name" value="GAF"/>
    <property type="match status" value="1"/>
</dbReference>
<dbReference type="SUPFAM" id="SSF55785">
    <property type="entry name" value="PYP-like sensor domain (PAS domain)"/>
    <property type="match status" value="1"/>
</dbReference>
<comment type="caution">
    <text evidence="3">The sequence shown here is derived from an EMBL/GenBank/DDBJ whole genome shotgun (WGS) entry which is preliminary data.</text>
</comment>
<dbReference type="Proteomes" id="UP000274661">
    <property type="component" value="Unassembled WGS sequence"/>
</dbReference>
<feature type="region of interest" description="Disordered" evidence="1">
    <location>
        <begin position="295"/>
        <end position="335"/>
    </location>
</feature>
<dbReference type="Pfam" id="PF13188">
    <property type="entry name" value="PAS_8"/>
    <property type="match status" value="1"/>
</dbReference>
<dbReference type="Gene3D" id="3.30.450.40">
    <property type="match status" value="1"/>
</dbReference>
<dbReference type="Pfam" id="PF13185">
    <property type="entry name" value="GAF_2"/>
    <property type="match status" value="1"/>
</dbReference>
<dbReference type="InterPro" id="IPR000014">
    <property type="entry name" value="PAS"/>
</dbReference>
<proteinExistence type="predicted"/>
<feature type="domain" description="GAF" evidence="2">
    <location>
        <begin position="46"/>
        <end position="192"/>
    </location>
</feature>
<protein>
    <submittedName>
        <fullName evidence="3">GAF domain-containing protein</fullName>
    </submittedName>
</protein>
<gene>
    <name evidence="3" type="ORF">HMF7854_03860</name>
</gene>
<reference evidence="3 4" key="1">
    <citation type="submission" date="2018-12" db="EMBL/GenBank/DDBJ databases">
        <title>Sphingomonas sp. HMF7854 Genome sequencing and assembly.</title>
        <authorList>
            <person name="Cha I."/>
            <person name="Kang H."/>
            <person name="Kim H."/>
            <person name="Kang J."/>
            <person name="Joh K."/>
        </authorList>
    </citation>
    <scope>NUCLEOTIDE SEQUENCE [LARGE SCALE GENOMIC DNA]</scope>
    <source>
        <strain evidence="3 4">HMF7854</strain>
    </source>
</reference>
<dbReference type="RefSeq" id="WP_126717892.1">
    <property type="nucleotide sequence ID" value="NZ_RWJF01000001.1"/>
</dbReference>
<dbReference type="InterPro" id="IPR029016">
    <property type="entry name" value="GAF-like_dom_sf"/>
</dbReference>
<name>A0A3R9X6K3_9SPHN</name>
<evidence type="ECO:0000256" key="1">
    <source>
        <dbReference type="SAM" id="MobiDB-lite"/>
    </source>
</evidence>
<dbReference type="InterPro" id="IPR003018">
    <property type="entry name" value="GAF"/>
</dbReference>
<evidence type="ECO:0000259" key="2">
    <source>
        <dbReference type="SMART" id="SM00065"/>
    </source>
</evidence>
<dbReference type="AlphaFoldDB" id="A0A3R9X6K3"/>
<evidence type="ECO:0000313" key="4">
    <source>
        <dbReference type="Proteomes" id="UP000274661"/>
    </source>
</evidence>
<dbReference type="EMBL" id="RWJF01000001">
    <property type="protein sequence ID" value="RST30057.1"/>
    <property type="molecule type" value="Genomic_DNA"/>
</dbReference>
<organism evidence="3 4">
    <name type="scientific">Sphingomonas ginkgonis</name>
    <dbReference type="NCBI Taxonomy" id="2315330"/>
    <lineage>
        <taxon>Bacteria</taxon>
        <taxon>Pseudomonadati</taxon>
        <taxon>Pseudomonadota</taxon>
        <taxon>Alphaproteobacteria</taxon>
        <taxon>Sphingomonadales</taxon>
        <taxon>Sphingomonadaceae</taxon>
        <taxon>Sphingomonas</taxon>
    </lineage>
</organism>
<dbReference type="OrthoDB" id="9760752at2"/>
<keyword evidence="4" id="KW-1185">Reference proteome</keyword>